<dbReference type="PROSITE" id="PS50280">
    <property type="entry name" value="SET"/>
    <property type="match status" value="1"/>
</dbReference>
<gene>
    <name evidence="3" type="ORF">RHS04_01425</name>
</gene>
<dbReference type="SMART" id="SM00028">
    <property type="entry name" value="TPR"/>
    <property type="match status" value="2"/>
</dbReference>
<dbReference type="EMBL" id="JACYCC010000025">
    <property type="protein sequence ID" value="KAF8684619.1"/>
    <property type="molecule type" value="Genomic_DNA"/>
</dbReference>
<accession>A0A8H7HFV6</accession>
<dbReference type="InterPro" id="IPR001214">
    <property type="entry name" value="SET_dom"/>
</dbReference>
<feature type="domain" description="SET" evidence="2">
    <location>
        <begin position="444"/>
        <end position="662"/>
    </location>
</feature>
<dbReference type="Pfam" id="PF00856">
    <property type="entry name" value="SET"/>
    <property type="match status" value="1"/>
</dbReference>
<dbReference type="InterPro" id="IPR019734">
    <property type="entry name" value="TPR_rpt"/>
</dbReference>
<dbReference type="InterPro" id="IPR046341">
    <property type="entry name" value="SET_dom_sf"/>
</dbReference>
<dbReference type="PANTHER" id="PTHR47643:SF2">
    <property type="entry name" value="TPR DOMAIN PROTEIN (AFU_ORTHOLOGUE AFUA_5G12710)"/>
    <property type="match status" value="1"/>
</dbReference>
<keyword evidence="1" id="KW-0802">TPR repeat</keyword>
<evidence type="ECO:0000259" key="2">
    <source>
        <dbReference type="PROSITE" id="PS50280"/>
    </source>
</evidence>
<comment type="caution">
    <text evidence="3">The sequence shown here is derived from an EMBL/GenBank/DDBJ whole genome shotgun (WGS) entry which is preliminary data.</text>
</comment>
<organism evidence="3 4">
    <name type="scientific">Rhizoctonia solani</name>
    <dbReference type="NCBI Taxonomy" id="456999"/>
    <lineage>
        <taxon>Eukaryota</taxon>
        <taxon>Fungi</taxon>
        <taxon>Dikarya</taxon>
        <taxon>Basidiomycota</taxon>
        <taxon>Agaricomycotina</taxon>
        <taxon>Agaricomycetes</taxon>
        <taxon>Cantharellales</taxon>
        <taxon>Ceratobasidiaceae</taxon>
        <taxon>Rhizoctonia</taxon>
    </lineage>
</organism>
<evidence type="ECO:0000313" key="4">
    <source>
        <dbReference type="Proteomes" id="UP000650582"/>
    </source>
</evidence>
<dbReference type="CDD" id="cd20071">
    <property type="entry name" value="SET_SMYD"/>
    <property type="match status" value="1"/>
</dbReference>
<dbReference type="InterPro" id="IPR053209">
    <property type="entry name" value="Gramillin-biosynth_MTr"/>
</dbReference>
<dbReference type="Proteomes" id="UP000650582">
    <property type="component" value="Unassembled WGS sequence"/>
</dbReference>
<dbReference type="InterPro" id="IPR011990">
    <property type="entry name" value="TPR-like_helical_dom_sf"/>
</dbReference>
<protein>
    <submittedName>
        <fullName evidence="3">SET domain</fullName>
    </submittedName>
</protein>
<reference evidence="3" key="1">
    <citation type="submission" date="2020-09" db="EMBL/GenBank/DDBJ databases">
        <title>Comparative genome analyses of four rice-infecting Rhizoctonia solani isolates reveal extensive enrichment of homogalacturonan modification genes.</title>
        <authorList>
            <person name="Lee D.-Y."/>
            <person name="Jeon J."/>
            <person name="Kim K.-T."/>
            <person name="Cheong K."/>
            <person name="Song H."/>
            <person name="Choi G."/>
            <person name="Ko J."/>
            <person name="Opiyo S.O."/>
            <person name="Zuo S."/>
            <person name="Madhav S."/>
            <person name="Lee Y.-H."/>
            <person name="Wang G.-L."/>
        </authorList>
    </citation>
    <scope>NUCLEOTIDE SEQUENCE</scope>
    <source>
        <strain evidence="3">AG1-IA YN-7</strain>
    </source>
</reference>
<proteinExistence type="predicted"/>
<dbReference type="PROSITE" id="PS50005">
    <property type="entry name" value="TPR"/>
    <property type="match status" value="1"/>
</dbReference>
<feature type="repeat" description="TPR" evidence="1">
    <location>
        <begin position="289"/>
        <end position="322"/>
    </location>
</feature>
<dbReference type="AlphaFoldDB" id="A0A8H7HFV6"/>
<dbReference type="PANTHER" id="PTHR47643">
    <property type="entry name" value="TPR DOMAIN PROTEIN (AFU_ORTHOLOGUE AFUA_5G12710)"/>
    <property type="match status" value="1"/>
</dbReference>
<evidence type="ECO:0000256" key="1">
    <source>
        <dbReference type="PROSITE-ProRule" id="PRU00339"/>
    </source>
</evidence>
<sequence>MASLNSPRVTRTSAYSGLTSHIVNMDEHQRELLDKAMLQLSTQTLQQDENKETHNKVNHWFYFMEAFSYKNSSLLDRSNGNYHLFLDGEPHHPDSIMLEAQREANKTRHPCPVSSYLTTRDELIEHYKLLYEISPENSKSDDDSAIRQVAMLKVPEFVRIPLESLSPISISSMYLNKVHQEHYLIVRVISPAVRLAAIQVAIEDEQGSVIDLAMYHCFETSGLDRQGVIELVPLGQALLIRQPWLTRGLTGGNVTIRVSSPSDLIFLPPSHPLLSNCPEAWKAGGGKDSQVYKDIGNHAFKNGRFESAIQAYSHGLLVDPTASVLRLNRSACYLSINKPSMALKDAQIASEDKSMKDALRSKAQYRMALAYYALDRFSEALSILERNNGYRFSPADFSELEKKIHERLVEQAQGSYKWLALSKMAKQINGHRQVTDVADYVGPVEVALMESKGGGRGLVTTREVLAGELLVSVRILQHASVQVLIVCASEILNQMVSKPFAFAASSEYPELFRVLQARTGSIIERASHELVGRAMQRLVGDYTAASALFLDLHSNSPQTSTPQIARSVPTFLQNGGRYWDIPGECIIGDIDTNRVEGIIRSNEFNDSIKMTHFGNNEAVYLLPSLVNHSCHGTAVRTSIGSILVMRASRNLKKGQEVTCSYVGGTEGASYISRAAALRKWSFTCECELCTTDKKDGEQRCQSREGLQEDLDQFHMVIRIGDAESAKNAKELVTKIRSTYGNERVTPMDLLGRAQRLSGFTQQAFNLSLAIQLYTDGLRSHGIRVKKMPPKKIPRNNSELRRDALIIGTSNFPSQIDTIFRCIKVMVTLAALEAQQGKFSLASHWAVASLWGEQNFPTSRMIPY</sequence>
<dbReference type="SUPFAM" id="SSF82199">
    <property type="entry name" value="SET domain"/>
    <property type="match status" value="1"/>
</dbReference>
<dbReference type="Gene3D" id="1.25.40.10">
    <property type="entry name" value="Tetratricopeptide repeat domain"/>
    <property type="match status" value="1"/>
</dbReference>
<dbReference type="Gene3D" id="2.170.270.10">
    <property type="entry name" value="SET domain"/>
    <property type="match status" value="1"/>
</dbReference>
<name>A0A8H7HFV6_9AGAM</name>
<dbReference type="SUPFAM" id="SSF48452">
    <property type="entry name" value="TPR-like"/>
    <property type="match status" value="1"/>
</dbReference>
<evidence type="ECO:0000313" key="3">
    <source>
        <dbReference type="EMBL" id="KAF8684619.1"/>
    </source>
</evidence>